<keyword evidence="2 3" id="KW-0501">Molybdenum cofactor biosynthesis</keyword>
<evidence type="ECO:0000256" key="3">
    <source>
        <dbReference type="HAMAP-Rule" id="MF_00187"/>
    </source>
</evidence>
<dbReference type="Proteomes" id="UP001281656">
    <property type="component" value="Unassembled WGS sequence"/>
</dbReference>
<name>A0ABU4JPJ8_9CLOT</name>
<dbReference type="RefSeq" id="WP_318796554.1">
    <property type="nucleotide sequence ID" value="NZ_JARUJP010000001.1"/>
</dbReference>
<comment type="subcellular location">
    <subcellularLocation>
        <location evidence="3">Cytoplasm</location>
    </subcellularLocation>
</comment>
<dbReference type="Gene3D" id="3.10.20.10">
    <property type="match status" value="1"/>
</dbReference>
<accession>A0ABU4JPJ8</accession>
<dbReference type="PIRSF" id="PIRSF015626">
    <property type="entry name" value="FdhD"/>
    <property type="match status" value="1"/>
</dbReference>
<feature type="binding site" evidence="3">
    <location>
        <begin position="244"/>
        <end position="249"/>
    </location>
    <ligand>
        <name>Mo-bis(molybdopterin guanine dinucleotide)</name>
        <dbReference type="ChEBI" id="CHEBI:60539"/>
    </ligand>
</feature>
<evidence type="ECO:0000313" key="5">
    <source>
        <dbReference type="Proteomes" id="UP001281656"/>
    </source>
</evidence>
<protein>
    <recommendedName>
        <fullName evidence="3">Sulfur carrier protein FdhD</fullName>
    </recommendedName>
</protein>
<dbReference type="PANTHER" id="PTHR30592">
    <property type="entry name" value="FORMATE DEHYDROGENASE"/>
    <property type="match status" value="1"/>
</dbReference>
<dbReference type="Pfam" id="PF02634">
    <property type="entry name" value="FdhD-NarQ"/>
    <property type="match status" value="1"/>
</dbReference>
<dbReference type="InterPro" id="IPR003786">
    <property type="entry name" value="FdhD"/>
</dbReference>
<reference evidence="4 5" key="1">
    <citation type="submission" date="2023-04" db="EMBL/GenBank/DDBJ databases">
        <title>Clostridium tannerae sp. nov., isolated from the fecal material of an alpaca.</title>
        <authorList>
            <person name="Miller S."/>
            <person name="Hendry M."/>
            <person name="King J."/>
            <person name="Sankaranarayanan K."/>
            <person name="Lawson P.A."/>
        </authorList>
    </citation>
    <scope>NUCLEOTIDE SEQUENCE [LARGE SCALE GENOMIC DNA]</scope>
    <source>
        <strain evidence="4 5">A1-XYC3</strain>
    </source>
</reference>
<dbReference type="EMBL" id="JARUJP010000001">
    <property type="protein sequence ID" value="MDW8799881.1"/>
    <property type="molecule type" value="Genomic_DNA"/>
</dbReference>
<dbReference type="SUPFAM" id="SSF53927">
    <property type="entry name" value="Cytidine deaminase-like"/>
    <property type="match status" value="1"/>
</dbReference>
<dbReference type="InterPro" id="IPR016193">
    <property type="entry name" value="Cytidine_deaminase-like"/>
</dbReference>
<dbReference type="PANTHER" id="PTHR30592:SF1">
    <property type="entry name" value="SULFUR CARRIER PROTEIN FDHD"/>
    <property type="match status" value="1"/>
</dbReference>
<evidence type="ECO:0000256" key="1">
    <source>
        <dbReference type="ARBA" id="ARBA00022490"/>
    </source>
</evidence>
<feature type="active site" description="Cysteine persulfide intermediate" evidence="3">
    <location>
        <position position="120"/>
    </location>
</feature>
<evidence type="ECO:0000313" key="4">
    <source>
        <dbReference type="EMBL" id="MDW8799881.1"/>
    </source>
</evidence>
<sequence length="263" mass="29673">MNKTIKYSVVKYDRTETETVEEIMIYEYPLSIILSDTHITTLTCTPENLKALVVGYLRTQGIIDSMEDIKTLEIDEKSGIARVNINSNMDKKPCRQVLPVGFNENNEKEFFQKLIRDLNCKVVKDNNITIGIEKIYHLMKENLSYSEAFKQTGGAHSIALCDKEKVLFICEDVARHNAVDKVMGEALIRNISLEDKILLISGRVSFEMVLKTSKSGIPIVVSKSAPTNLSIELSNALNITLIGFVRGEKANIYTNSYRVTEKN</sequence>
<keyword evidence="5" id="KW-1185">Reference proteome</keyword>
<dbReference type="Gene3D" id="3.40.140.10">
    <property type="entry name" value="Cytidine Deaminase, domain 2"/>
    <property type="match status" value="1"/>
</dbReference>
<comment type="function">
    <text evidence="3">Required for formate dehydrogenase (FDH) activity. Acts as a sulfur carrier protein that transfers sulfur from IscS to the molybdenum cofactor prior to its insertion into FDH.</text>
</comment>
<organism evidence="4 5">
    <name type="scientific">Clostridium tanneri</name>
    <dbReference type="NCBI Taxonomy" id="3037988"/>
    <lineage>
        <taxon>Bacteria</taxon>
        <taxon>Bacillati</taxon>
        <taxon>Bacillota</taxon>
        <taxon>Clostridia</taxon>
        <taxon>Eubacteriales</taxon>
        <taxon>Clostridiaceae</taxon>
        <taxon>Clostridium</taxon>
    </lineage>
</organism>
<gene>
    <name evidence="3 4" type="primary">fdhD</name>
    <name evidence="4" type="ORF">P8V03_01775</name>
</gene>
<dbReference type="HAMAP" id="MF_00187">
    <property type="entry name" value="FdhD"/>
    <property type="match status" value="1"/>
</dbReference>
<dbReference type="NCBIfam" id="TIGR00129">
    <property type="entry name" value="fdhD_narQ"/>
    <property type="match status" value="1"/>
</dbReference>
<comment type="similarity">
    <text evidence="3">Belongs to the FdhD family.</text>
</comment>
<proteinExistence type="inferred from homology"/>
<evidence type="ECO:0000256" key="2">
    <source>
        <dbReference type="ARBA" id="ARBA00023150"/>
    </source>
</evidence>
<keyword evidence="1 3" id="KW-0963">Cytoplasm</keyword>
<comment type="caution">
    <text evidence="4">The sequence shown here is derived from an EMBL/GenBank/DDBJ whole genome shotgun (WGS) entry which is preliminary data.</text>
</comment>